<dbReference type="AlphaFoldDB" id="A0A0N4VYF5"/>
<evidence type="ECO:0000313" key="1">
    <source>
        <dbReference type="WBParaSite" id="HPLM_0000232601-mRNA-1"/>
    </source>
</evidence>
<organism evidence="1">
    <name type="scientific">Haemonchus placei</name>
    <name type="common">Barber's pole worm</name>
    <dbReference type="NCBI Taxonomy" id="6290"/>
    <lineage>
        <taxon>Eukaryota</taxon>
        <taxon>Metazoa</taxon>
        <taxon>Ecdysozoa</taxon>
        <taxon>Nematoda</taxon>
        <taxon>Chromadorea</taxon>
        <taxon>Rhabditida</taxon>
        <taxon>Rhabditina</taxon>
        <taxon>Rhabditomorpha</taxon>
        <taxon>Strongyloidea</taxon>
        <taxon>Trichostrongylidae</taxon>
        <taxon>Haemonchus</taxon>
    </lineage>
</organism>
<name>A0A0N4VYF5_HAEPC</name>
<dbReference type="WBParaSite" id="HPLM_0000232601-mRNA-1">
    <property type="protein sequence ID" value="HPLM_0000232601-mRNA-1"/>
    <property type="gene ID" value="HPLM_0000232601"/>
</dbReference>
<protein>
    <submittedName>
        <fullName evidence="1">WHIM1 domain-containing protein</fullName>
    </submittedName>
</protein>
<reference evidence="1" key="1">
    <citation type="submission" date="2017-02" db="UniProtKB">
        <authorList>
            <consortium name="WormBaseParasite"/>
        </authorList>
    </citation>
    <scope>IDENTIFICATION</scope>
</reference>
<accession>A0A0N4VYF5</accession>
<sequence length="114" mass="12813">LLSPDIPLTVVPDKDDPVRNALLELLLEVSGATSGMRKALNHMKKSTTPQMTVDDVEKTIGKKERQKIEVIQAMEKTYSTEQNLYSRATSPSLFLPAPSQYPCQIFIIMKPRCH</sequence>
<proteinExistence type="predicted"/>